<reference evidence="8 9" key="1">
    <citation type="submission" date="2018-06" db="EMBL/GenBank/DDBJ databases">
        <authorList>
            <consortium name="Pathogen Informatics"/>
            <person name="Doyle S."/>
        </authorList>
    </citation>
    <scope>NUCLEOTIDE SEQUENCE [LARGE SCALE GENOMIC DNA]</scope>
    <source>
        <strain evidence="8 9">NCTC12092</strain>
    </source>
</reference>
<feature type="binding site" evidence="6">
    <location>
        <begin position="189"/>
        <end position="193"/>
    </location>
    <ligand>
        <name>AMP</name>
        <dbReference type="ChEBI" id="CHEBI:456215"/>
    </ligand>
</feature>
<dbReference type="NCBIfam" id="TIGR00196">
    <property type="entry name" value="yjeF_cterm"/>
    <property type="match status" value="1"/>
</dbReference>
<dbReference type="Gene3D" id="3.40.1190.20">
    <property type="match status" value="1"/>
</dbReference>
<dbReference type="EC" id="4.2.1.136" evidence="6"/>
<evidence type="ECO:0000313" key="9">
    <source>
        <dbReference type="Proteomes" id="UP000254461"/>
    </source>
</evidence>
<evidence type="ECO:0000256" key="2">
    <source>
        <dbReference type="ARBA" id="ARBA00022840"/>
    </source>
</evidence>
<dbReference type="GO" id="GO:0110051">
    <property type="term" value="P:metabolite repair"/>
    <property type="evidence" value="ECO:0007669"/>
    <property type="project" value="TreeGrafter"/>
</dbReference>
<keyword evidence="8" id="KW-0418">Kinase</keyword>
<evidence type="ECO:0000256" key="1">
    <source>
        <dbReference type="ARBA" id="ARBA00022741"/>
    </source>
</evidence>
<evidence type="ECO:0000256" key="4">
    <source>
        <dbReference type="ARBA" id="ARBA00023027"/>
    </source>
</evidence>
<dbReference type="GO" id="GO:0052855">
    <property type="term" value="F:ADP-dependent NAD(P)H-hydrate dehydratase activity"/>
    <property type="evidence" value="ECO:0007669"/>
    <property type="project" value="UniProtKB-UniRule"/>
</dbReference>
<dbReference type="GO" id="GO:0052856">
    <property type="term" value="F:NAD(P)HX epimerase activity"/>
    <property type="evidence" value="ECO:0007669"/>
    <property type="project" value="TreeGrafter"/>
</dbReference>
<dbReference type="PANTHER" id="PTHR12592:SF0">
    <property type="entry name" value="ATP-DEPENDENT (S)-NAD(P)H-HYDRATE DEHYDRATASE"/>
    <property type="match status" value="1"/>
</dbReference>
<keyword evidence="4 6" id="KW-0520">NAD</keyword>
<dbReference type="RefSeq" id="WP_115250725.1">
    <property type="nucleotide sequence ID" value="NZ_UHFF01000002.1"/>
</dbReference>
<name>A0A380JNA9_9STRE</name>
<keyword evidence="2 6" id="KW-0067">ATP-binding</keyword>
<dbReference type="AlphaFoldDB" id="A0A380JNA9"/>
<feature type="binding site" evidence="6">
    <location>
        <position position="100"/>
    </location>
    <ligand>
        <name>(6S)-NADPHX</name>
        <dbReference type="ChEBI" id="CHEBI:64076"/>
    </ligand>
</feature>
<feature type="binding site" evidence="6">
    <location>
        <position position="217"/>
    </location>
    <ligand>
        <name>AMP</name>
        <dbReference type="ChEBI" id="CHEBI:456215"/>
    </ligand>
</feature>
<comment type="catalytic activity">
    <reaction evidence="6">
        <text>(6S)-NADPHX + ADP = AMP + phosphate + NADPH + H(+)</text>
        <dbReference type="Rhea" id="RHEA:32235"/>
        <dbReference type="ChEBI" id="CHEBI:15378"/>
        <dbReference type="ChEBI" id="CHEBI:43474"/>
        <dbReference type="ChEBI" id="CHEBI:57783"/>
        <dbReference type="ChEBI" id="CHEBI:64076"/>
        <dbReference type="ChEBI" id="CHEBI:456215"/>
        <dbReference type="ChEBI" id="CHEBI:456216"/>
        <dbReference type="EC" id="4.2.1.136"/>
    </reaction>
</comment>
<dbReference type="InterPro" id="IPR029056">
    <property type="entry name" value="Ribokinase-like"/>
</dbReference>
<feature type="binding site" evidence="6">
    <location>
        <position position="39"/>
    </location>
    <ligand>
        <name>(6S)-NADPHX</name>
        <dbReference type="ChEBI" id="CHEBI:64076"/>
    </ligand>
</feature>
<dbReference type="GO" id="GO:0016301">
    <property type="term" value="F:kinase activity"/>
    <property type="evidence" value="ECO:0007669"/>
    <property type="project" value="UniProtKB-KW"/>
</dbReference>
<accession>A0A380JNA9</accession>
<dbReference type="InterPro" id="IPR000631">
    <property type="entry name" value="CARKD"/>
</dbReference>
<evidence type="ECO:0000313" key="8">
    <source>
        <dbReference type="EMBL" id="SUN45593.1"/>
    </source>
</evidence>
<feature type="binding site" evidence="6">
    <location>
        <position position="218"/>
    </location>
    <ligand>
        <name>(6S)-NADPHX</name>
        <dbReference type="ChEBI" id="CHEBI:64076"/>
    </ligand>
</feature>
<keyword evidence="8" id="KW-0808">Transferase</keyword>
<dbReference type="Proteomes" id="UP000254461">
    <property type="component" value="Unassembled WGS sequence"/>
</dbReference>
<comment type="catalytic activity">
    <reaction evidence="6">
        <text>(6S)-NADHX + ADP = AMP + phosphate + NADH + H(+)</text>
        <dbReference type="Rhea" id="RHEA:32223"/>
        <dbReference type="ChEBI" id="CHEBI:15378"/>
        <dbReference type="ChEBI" id="CHEBI:43474"/>
        <dbReference type="ChEBI" id="CHEBI:57945"/>
        <dbReference type="ChEBI" id="CHEBI:64074"/>
        <dbReference type="ChEBI" id="CHEBI:456215"/>
        <dbReference type="ChEBI" id="CHEBI:456216"/>
        <dbReference type="EC" id="4.2.1.136"/>
    </reaction>
</comment>
<dbReference type="CDD" id="cd01171">
    <property type="entry name" value="YXKO-related"/>
    <property type="match status" value="1"/>
</dbReference>
<evidence type="ECO:0000259" key="7">
    <source>
        <dbReference type="PROSITE" id="PS51383"/>
    </source>
</evidence>
<protein>
    <recommendedName>
        <fullName evidence="6">ADP-dependent (S)-NAD(P)H-hydrate dehydratase</fullName>
        <ecNumber evidence="6">4.2.1.136</ecNumber>
    </recommendedName>
    <alternativeName>
        <fullName evidence="6">ADP-dependent NAD(P)HX dehydratase</fullName>
    </alternativeName>
</protein>
<dbReference type="PROSITE" id="PS01050">
    <property type="entry name" value="YJEF_C_2"/>
    <property type="match status" value="1"/>
</dbReference>
<dbReference type="GO" id="GO:0005524">
    <property type="term" value="F:ATP binding"/>
    <property type="evidence" value="ECO:0007669"/>
    <property type="project" value="UniProtKB-KW"/>
</dbReference>
<feature type="domain" description="YjeF C-terminal" evidence="7">
    <location>
        <begin position="4"/>
        <end position="277"/>
    </location>
</feature>
<comment type="subunit">
    <text evidence="6">Homotetramer.</text>
</comment>
<dbReference type="HAMAP" id="MF_01965">
    <property type="entry name" value="NADHX_dehydratase"/>
    <property type="match status" value="1"/>
</dbReference>
<evidence type="ECO:0000256" key="5">
    <source>
        <dbReference type="ARBA" id="ARBA00023239"/>
    </source>
</evidence>
<comment type="cofactor">
    <cofactor evidence="6">
        <name>Mg(2+)</name>
        <dbReference type="ChEBI" id="CHEBI:18420"/>
    </cofactor>
</comment>
<dbReference type="Pfam" id="PF01256">
    <property type="entry name" value="Carb_kinase"/>
    <property type="match status" value="1"/>
</dbReference>
<dbReference type="PROSITE" id="PS51383">
    <property type="entry name" value="YJEF_C_3"/>
    <property type="match status" value="1"/>
</dbReference>
<sequence length="284" mass="30262">MIIDQSFAARVIVERQADSHKGSYGRVLLVGGLYPYGGAIIMAALACVHSGAGLVTVATDRETIAALHSHLPEAMAIAVDDEELLLSQLGMADLILIGPGLSENSRAARLFELVLAHVADHQVLVIDGSALRLLAKRTADVKQLRCPLVLTPHQKEWEALSGLALDQQHDAANQAALRRFPRATILVAKSSATKIYHGNQIYRLRVGGPYQATGGMGDTLAGMIAGIAVQFPESSLVDKVACATYLHSAIADELAKTAYVVLPTAISYELPRWLKAISTGQKLG</sequence>
<comment type="similarity">
    <text evidence="6">Belongs to the NnrD/CARKD family.</text>
</comment>
<keyword evidence="1 6" id="KW-0547">Nucleotide-binding</keyword>
<evidence type="ECO:0000256" key="3">
    <source>
        <dbReference type="ARBA" id="ARBA00022857"/>
    </source>
</evidence>
<dbReference type="GO" id="GO:0046496">
    <property type="term" value="P:nicotinamide nucleotide metabolic process"/>
    <property type="evidence" value="ECO:0007669"/>
    <property type="project" value="UniProtKB-UniRule"/>
</dbReference>
<keyword evidence="5 6" id="KW-0456">Lyase</keyword>
<keyword evidence="3 6" id="KW-0521">NADP</keyword>
<proteinExistence type="inferred from homology"/>
<dbReference type="PANTHER" id="PTHR12592">
    <property type="entry name" value="ATP-DEPENDENT (S)-NAD(P)H-HYDRATE DEHYDRATASE FAMILY MEMBER"/>
    <property type="match status" value="1"/>
</dbReference>
<organism evidence="8 9">
    <name type="scientific">Streptococcus equi subsp. equi</name>
    <dbReference type="NCBI Taxonomy" id="148942"/>
    <lineage>
        <taxon>Bacteria</taxon>
        <taxon>Bacillati</taxon>
        <taxon>Bacillota</taxon>
        <taxon>Bacilli</taxon>
        <taxon>Lactobacillales</taxon>
        <taxon>Streptococcaceae</taxon>
        <taxon>Streptococcus</taxon>
    </lineage>
</organism>
<gene>
    <name evidence="6 8" type="primary">nnrD</name>
    <name evidence="8" type="ORF">NCTC12092_00566</name>
</gene>
<dbReference type="SUPFAM" id="SSF53613">
    <property type="entry name" value="Ribokinase-like"/>
    <property type="match status" value="1"/>
</dbReference>
<comment type="function">
    <text evidence="6">Catalyzes the dehydration of the S-form of NAD(P)HX at the expense of ADP, which is converted to AMP. Together with NAD(P)HX epimerase, which catalyzes the epimerization of the S- and R-forms, the enzyme allows the repair of both epimers of NAD(P)HX, a damaged form of NAD(P)H that is a result of enzymatic or heat-dependent hydration.</text>
</comment>
<dbReference type="EMBL" id="UHFF01000002">
    <property type="protein sequence ID" value="SUN45593.1"/>
    <property type="molecule type" value="Genomic_DNA"/>
</dbReference>
<feature type="binding site" evidence="6">
    <location>
        <position position="153"/>
    </location>
    <ligand>
        <name>(6S)-NADPHX</name>
        <dbReference type="ChEBI" id="CHEBI:64076"/>
    </ligand>
</feature>
<evidence type="ECO:0000256" key="6">
    <source>
        <dbReference type="HAMAP-Rule" id="MF_01965"/>
    </source>
</evidence>
<dbReference type="InterPro" id="IPR017953">
    <property type="entry name" value="Carbohydrate_kinase_pred_CS"/>
</dbReference>